<reference evidence="5" key="1">
    <citation type="submission" date="2018-06" db="EMBL/GenBank/DDBJ databases">
        <authorList>
            <person name="Zhirakovskaya E."/>
        </authorList>
    </citation>
    <scope>NUCLEOTIDE SEQUENCE</scope>
</reference>
<dbReference type="PANTHER" id="PTHR30329">
    <property type="entry name" value="STATOR ELEMENT OF FLAGELLAR MOTOR COMPLEX"/>
    <property type="match status" value="1"/>
</dbReference>
<keyword evidence="2" id="KW-0472">Membrane</keyword>
<protein>
    <recommendedName>
        <fullName evidence="4">OmpA-like domain-containing protein</fullName>
    </recommendedName>
</protein>
<dbReference type="EMBL" id="UOET01000133">
    <property type="protein sequence ID" value="VAW27595.1"/>
    <property type="molecule type" value="Genomic_DNA"/>
</dbReference>
<feature type="domain" description="OmpA-like" evidence="4">
    <location>
        <begin position="167"/>
        <end position="282"/>
    </location>
</feature>
<dbReference type="AlphaFoldDB" id="A0A3B0U9G1"/>
<dbReference type="InterPro" id="IPR006665">
    <property type="entry name" value="OmpA-like"/>
</dbReference>
<dbReference type="PROSITE" id="PS51123">
    <property type="entry name" value="OMPA_2"/>
    <property type="match status" value="1"/>
</dbReference>
<dbReference type="SUPFAM" id="SSF103088">
    <property type="entry name" value="OmpA-like"/>
    <property type="match status" value="1"/>
</dbReference>
<dbReference type="PANTHER" id="PTHR30329:SF21">
    <property type="entry name" value="LIPOPROTEIN YIAD-RELATED"/>
    <property type="match status" value="1"/>
</dbReference>
<gene>
    <name evidence="5" type="ORF">MNBD_BACTEROID07-107</name>
</gene>
<name>A0A3B0U9G1_9ZZZZ</name>
<evidence type="ECO:0000256" key="2">
    <source>
        <dbReference type="ARBA" id="ARBA00023136"/>
    </source>
</evidence>
<evidence type="ECO:0000259" key="4">
    <source>
        <dbReference type="PROSITE" id="PS51123"/>
    </source>
</evidence>
<dbReference type="InterPro" id="IPR036737">
    <property type="entry name" value="OmpA-like_sf"/>
</dbReference>
<dbReference type="InterPro" id="IPR050330">
    <property type="entry name" value="Bact_OuterMem_StrucFunc"/>
</dbReference>
<dbReference type="InterPro" id="IPR006664">
    <property type="entry name" value="OMP_bac"/>
</dbReference>
<keyword evidence="3" id="KW-0998">Cell outer membrane</keyword>
<dbReference type="CDD" id="cd07185">
    <property type="entry name" value="OmpA_C-like"/>
    <property type="match status" value="1"/>
</dbReference>
<dbReference type="Pfam" id="PF00691">
    <property type="entry name" value="OmpA"/>
    <property type="match status" value="1"/>
</dbReference>
<evidence type="ECO:0000256" key="3">
    <source>
        <dbReference type="ARBA" id="ARBA00023237"/>
    </source>
</evidence>
<comment type="subcellular location">
    <subcellularLocation>
        <location evidence="1">Cell outer membrane</location>
    </subcellularLocation>
</comment>
<accession>A0A3B0U9G1</accession>
<dbReference type="GO" id="GO:0009279">
    <property type="term" value="C:cell outer membrane"/>
    <property type="evidence" value="ECO:0007669"/>
    <property type="project" value="UniProtKB-SubCell"/>
</dbReference>
<sequence>MKKITLLMLVLLNVFLLQAQKNDVKGSKDYNLLGRMPDYYIMNYWDYQFDNYEFTMDKGRKQVVEGRKIVIRYEYQNAFDRNIKKPSYLQILRNYSNAIKKANGEILFEHRKAYFGDYFLKTLQGKEVWVEVKTAPDNGRRYTLTIIEKEPMTQDIVIKADLIKEKIQAEGKIAIYGIYFDVGKSLIKPESTESLEQIALFLKENPNITCWVVGHTDSDGPFEFNSKLSLNRAKAVVSYLQTNHSISSDRLFAQGVGPLAPVSTNETEEGKKLNRRVEFVKK</sequence>
<organism evidence="5">
    <name type="scientific">hydrothermal vent metagenome</name>
    <dbReference type="NCBI Taxonomy" id="652676"/>
    <lineage>
        <taxon>unclassified sequences</taxon>
        <taxon>metagenomes</taxon>
        <taxon>ecological metagenomes</taxon>
    </lineage>
</organism>
<evidence type="ECO:0000313" key="5">
    <source>
        <dbReference type="EMBL" id="VAW27595.1"/>
    </source>
</evidence>
<proteinExistence type="predicted"/>
<dbReference type="PRINTS" id="PR01021">
    <property type="entry name" value="OMPADOMAIN"/>
</dbReference>
<evidence type="ECO:0000256" key="1">
    <source>
        <dbReference type="ARBA" id="ARBA00004442"/>
    </source>
</evidence>
<dbReference type="Gene3D" id="3.30.1330.60">
    <property type="entry name" value="OmpA-like domain"/>
    <property type="match status" value="1"/>
</dbReference>